<evidence type="ECO:0000259" key="2">
    <source>
        <dbReference type="Pfam" id="PF03795"/>
    </source>
</evidence>
<sequence length="100" mass="11176">MLFAVLFEDDPARADARDRHMAAHLAFLEDHADQVRGAGPLLDTGDGGGNAAGGLWLVEADSESAVRDLVERDPFWPTGLRRSVRILHWRRVFPEGSRRR</sequence>
<protein>
    <recommendedName>
        <fullName evidence="2">YCII-related domain-containing protein</fullName>
    </recommendedName>
</protein>
<proteinExistence type="inferred from homology"/>
<dbReference type="Gene3D" id="3.30.70.1060">
    <property type="entry name" value="Dimeric alpha+beta barrel"/>
    <property type="match status" value="1"/>
</dbReference>
<reference evidence="3" key="2">
    <citation type="submission" date="2020-09" db="EMBL/GenBank/DDBJ databases">
        <authorList>
            <person name="Sun Q."/>
            <person name="Kim S."/>
        </authorList>
    </citation>
    <scope>NUCLEOTIDE SEQUENCE</scope>
    <source>
        <strain evidence="3">KCTC 42651</strain>
    </source>
</reference>
<organism evidence="3 4">
    <name type="scientific">Thalassobaculum fulvum</name>
    <dbReference type="NCBI Taxonomy" id="1633335"/>
    <lineage>
        <taxon>Bacteria</taxon>
        <taxon>Pseudomonadati</taxon>
        <taxon>Pseudomonadota</taxon>
        <taxon>Alphaproteobacteria</taxon>
        <taxon>Rhodospirillales</taxon>
        <taxon>Thalassobaculaceae</taxon>
        <taxon>Thalassobaculum</taxon>
    </lineage>
</organism>
<comment type="similarity">
    <text evidence="1">Belongs to the YciI family.</text>
</comment>
<keyword evidence="4" id="KW-1185">Reference proteome</keyword>
<feature type="domain" description="YCII-related" evidence="2">
    <location>
        <begin position="1"/>
        <end position="90"/>
    </location>
</feature>
<dbReference type="InterPro" id="IPR005545">
    <property type="entry name" value="YCII"/>
</dbReference>
<dbReference type="SUPFAM" id="SSF54909">
    <property type="entry name" value="Dimeric alpha+beta barrel"/>
    <property type="match status" value="1"/>
</dbReference>
<reference evidence="3" key="1">
    <citation type="journal article" date="2014" name="Int. J. Syst. Evol. Microbiol.">
        <title>Complete genome sequence of Corynebacterium casei LMG S-19264T (=DSM 44701T), isolated from a smear-ripened cheese.</title>
        <authorList>
            <consortium name="US DOE Joint Genome Institute (JGI-PGF)"/>
            <person name="Walter F."/>
            <person name="Albersmeier A."/>
            <person name="Kalinowski J."/>
            <person name="Ruckert C."/>
        </authorList>
    </citation>
    <scope>NUCLEOTIDE SEQUENCE</scope>
    <source>
        <strain evidence="3">KCTC 42651</strain>
    </source>
</reference>
<evidence type="ECO:0000256" key="1">
    <source>
        <dbReference type="ARBA" id="ARBA00007689"/>
    </source>
</evidence>
<dbReference type="Proteomes" id="UP000630353">
    <property type="component" value="Unassembled WGS sequence"/>
</dbReference>
<evidence type="ECO:0000313" key="4">
    <source>
        <dbReference type="Proteomes" id="UP000630353"/>
    </source>
</evidence>
<accession>A0A918XRR8</accession>
<dbReference type="RefSeq" id="WP_189989218.1">
    <property type="nucleotide sequence ID" value="NZ_BMZS01000004.1"/>
</dbReference>
<evidence type="ECO:0000313" key="3">
    <source>
        <dbReference type="EMBL" id="GHD49344.1"/>
    </source>
</evidence>
<comment type="caution">
    <text evidence="3">The sequence shown here is derived from an EMBL/GenBank/DDBJ whole genome shotgun (WGS) entry which is preliminary data.</text>
</comment>
<dbReference type="EMBL" id="BMZS01000004">
    <property type="protein sequence ID" value="GHD49344.1"/>
    <property type="molecule type" value="Genomic_DNA"/>
</dbReference>
<gene>
    <name evidence="3" type="ORF">GCM10017083_21510</name>
</gene>
<dbReference type="InterPro" id="IPR011008">
    <property type="entry name" value="Dimeric_a/b-barrel"/>
</dbReference>
<dbReference type="AlphaFoldDB" id="A0A918XRR8"/>
<name>A0A918XRR8_9PROT</name>
<dbReference type="Pfam" id="PF03795">
    <property type="entry name" value="YCII"/>
    <property type="match status" value="1"/>
</dbReference>